<feature type="region of interest" description="Disordered" evidence="1">
    <location>
        <begin position="1"/>
        <end position="46"/>
    </location>
</feature>
<protein>
    <submittedName>
        <fullName evidence="2">Uncharacterized protein</fullName>
    </submittedName>
</protein>
<dbReference type="Proteomes" id="UP001604277">
    <property type="component" value="Unassembled WGS sequence"/>
</dbReference>
<proteinExistence type="predicted"/>
<evidence type="ECO:0000256" key="1">
    <source>
        <dbReference type="SAM" id="MobiDB-lite"/>
    </source>
</evidence>
<evidence type="ECO:0000313" key="2">
    <source>
        <dbReference type="EMBL" id="KAL2520803.1"/>
    </source>
</evidence>
<organism evidence="2 3">
    <name type="scientific">Forsythia ovata</name>
    <dbReference type="NCBI Taxonomy" id="205694"/>
    <lineage>
        <taxon>Eukaryota</taxon>
        <taxon>Viridiplantae</taxon>
        <taxon>Streptophyta</taxon>
        <taxon>Embryophyta</taxon>
        <taxon>Tracheophyta</taxon>
        <taxon>Spermatophyta</taxon>
        <taxon>Magnoliopsida</taxon>
        <taxon>eudicotyledons</taxon>
        <taxon>Gunneridae</taxon>
        <taxon>Pentapetalae</taxon>
        <taxon>asterids</taxon>
        <taxon>lamiids</taxon>
        <taxon>Lamiales</taxon>
        <taxon>Oleaceae</taxon>
        <taxon>Forsythieae</taxon>
        <taxon>Forsythia</taxon>
    </lineage>
</organism>
<gene>
    <name evidence="2" type="ORF">Fot_24726</name>
</gene>
<reference evidence="3" key="1">
    <citation type="submission" date="2024-07" db="EMBL/GenBank/DDBJ databases">
        <title>Two chromosome-level genome assemblies of Korean endemic species Abeliophyllum distichum and Forsythia ovata (Oleaceae).</title>
        <authorList>
            <person name="Jang H."/>
        </authorList>
    </citation>
    <scope>NUCLEOTIDE SEQUENCE [LARGE SCALE GENOMIC DNA]</scope>
</reference>
<dbReference type="EMBL" id="JBFOLJ010000007">
    <property type="protein sequence ID" value="KAL2520803.1"/>
    <property type="molecule type" value="Genomic_DNA"/>
</dbReference>
<name>A0ABD1U836_9LAMI</name>
<comment type="caution">
    <text evidence="2">The sequence shown here is derived from an EMBL/GenBank/DDBJ whole genome shotgun (WGS) entry which is preliminary data.</text>
</comment>
<feature type="region of interest" description="Disordered" evidence="1">
    <location>
        <begin position="83"/>
        <end position="102"/>
    </location>
</feature>
<dbReference type="AlphaFoldDB" id="A0ABD1U836"/>
<evidence type="ECO:0000313" key="3">
    <source>
        <dbReference type="Proteomes" id="UP001604277"/>
    </source>
</evidence>
<keyword evidence="3" id="KW-1185">Reference proteome</keyword>
<sequence>MASSSGGSKSRRKAKMRRNQSSSKRNRGKNSGTAKPEKKKVNIPVPEGQTTFIVDAHINLVKTIDNGSSHNIHFDNKSVEEEAAHHKSLSNNREHGNKTTQTTVNCSTNSCGGKLHKEV</sequence>
<feature type="compositionally biased region" description="Basic residues" evidence="1">
    <location>
        <begin position="9"/>
        <end position="28"/>
    </location>
</feature>
<accession>A0ABD1U836</accession>